<feature type="transmembrane region" description="Helical" evidence="2">
    <location>
        <begin position="256"/>
        <end position="275"/>
    </location>
</feature>
<organism evidence="5 6">
    <name type="scientific">[Torrubiella] hemipterigena</name>
    <dbReference type="NCBI Taxonomy" id="1531966"/>
    <lineage>
        <taxon>Eukaryota</taxon>
        <taxon>Fungi</taxon>
        <taxon>Dikarya</taxon>
        <taxon>Ascomycota</taxon>
        <taxon>Pezizomycotina</taxon>
        <taxon>Sordariomycetes</taxon>
        <taxon>Hypocreomycetidae</taxon>
        <taxon>Hypocreales</taxon>
        <taxon>Clavicipitaceae</taxon>
        <taxon>Clavicipitaceae incertae sedis</taxon>
        <taxon>'Torrubiella' clade</taxon>
    </lineage>
</organism>
<proteinExistence type="predicted"/>
<feature type="transmembrane region" description="Helical" evidence="2">
    <location>
        <begin position="224"/>
        <end position="244"/>
    </location>
</feature>
<feature type="transmembrane region" description="Helical" evidence="2">
    <location>
        <begin position="125"/>
        <end position="144"/>
    </location>
</feature>
<keyword evidence="6" id="KW-1185">Reference proteome</keyword>
<feature type="transmembrane region" description="Helical" evidence="2">
    <location>
        <begin position="803"/>
        <end position="823"/>
    </location>
</feature>
<dbReference type="Pfam" id="PF10334">
    <property type="entry name" value="BRE4"/>
    <property type="match status" value="1"/>
</dbReference>
<keyword evidence="2" id="KW-1133">Transmembrane helix</keyword>
<keyword evidence="2" id="KW-0812">Transmembrane</keyword>
<evidence type="ECO:0008006" key="7">
    <source>
        <dbReference type="Google" id="ProtNLM"/>
    </source>
</evidence>
<dbReference type="OrthoDB" id="2274698at2759"/>
<feature type="domain" description="DUF2421" evidence="3">
    <location>
        <begin position="824"/>
        <end position="1034"/>
    </location>
</feature>
<evidence type="ECO:0000256" key="1">
    <source>
        <dbReference type="SAM" id="MobiDB-lite"/>
    </source>
</evidence>
<feature type="transmembrane region" description="Helical" evidence="2">
    <location>
        <begin position="716"/>
        <end position="736"/>
    </location>
</feature>
<feature type="domain" description="Putative ER transporter 6TM N-terminal" evidence="4">
    <location>
        <begin position="62"/>
        <end position="500"/>
    </location>
</feature>
<feature type="transmembrane region" description="Helical" evidence="2">
    <location>
        <begin position="660"/>
        <end position="677"/>
    </location>
</feature>
<dbReference type="PANTHER" id="PTHR37994">
    <property type="entry name" value="ARAE_2_N DOMAIN-CONTAINING PROTEIN-RELATED"/>
    <property type="match status" value="1"/>
</dbReference>
<accession>A0A0A1T7L5</accession>
<evidence type="ECO:0000259" key="3">
    <source>
        <dbReference type="Pfam" id="PF10334"/>
    </source>
</evidence>
<evidence type="ECO:0000256" key="2">
    <source>
        <dbReference type="SAM" id="Phobius"/>
    </source>
</evidence>
<dbReference type="EMBL" id="CDHN01000001">
    <property type="protein sequence ID" value="CEJ82272.1"/>
    <property type="molecule type" value="Genomic_DNA"/>
</dbReference>
<feature type="transmembrane region" description="Helical" evidence="2">
    <location>
        <begin position="742"/>
        <end position="758"/>
    </location>
</feature>
<dbReference type="PANTHER" id="PTHR37994:SF3">
    <property type="entry name" value="ER TRANSPORTER 6TM N-TERMINAL DOMAIN-CONTAINING PROTEIN"/>
    <property type="match status" value="1"/>
</dbReference>
<dbReference type="InterPro" id="IPR018820">
    <property type="entry name" value="BRE4-related_DUF2421"/>
</dbReference>
<dbReference type="InterPro" id="IPR018823">
    <property type="entry name" value="ArAE_2_N"/>
</dbReference>
<dbReference type="HOGENOM" id="CLU_003918_1_0_1"/>
<dbReference type="Proteomes" id="UP000039046">
    <property type="component" value="Unassembled WGS sequence"/>
</dbReference>
<feature type="transmembrane region" description="Helical" evidence="2">
    <location>
        <begin position="765"/>
        <end position="783"/>
    </location>
</feature>
<feature type="transmembrane region" description="Helical" evidence="2">
    <location>
        <begin position="201"/>
        <end position="217"/>
    </location>
</feature>
<name>A0A0A1T7L5_9HYPO</name>
<evidence type="ECO:0000313" key="6">
    <source>
        <dbReference type="Proteomes" id="UP000039046"/>
    </source>
</evidence>
<evidence type="ECO:0000313" key="5">
    <source>
        <dbReference type="EMBL" id="CEJ82272.1"/>
    </source>
</evidence>
<protein>
    <recommendedName>
        <fullName evidence="7">ER transporter 6TM N-terminal domain-containing protein</fullName>
    </recommendedName>
</protein>
<keyword evidence="2" id="KW-0472">Membrane</keyword>
<feature type="region of interest" description="Disordered" evidence="1">
    <location>
        <begin position="1"/>
        <end position="36"/>
    </location>
</feature>
<sequence>MAVDDTPASSKELNSTPAENKNTVTDFDNSNNSGSLVADDANVEDLTRKTTDTTAPKVAKRALPAWLDHFNSGDLKVLIRCAAAAWVAFIIMFIDPVLQSIGVATFFASLVLFIVPPAGILMINLLASISMLVGMCLAWAWGLLTMKAARAARPDAETNALVASLRQTAYQEWKQTNRSTPTALASELVYNGYMLDTRVTVIYYVMGCLIIYVLARMRINNAKLILFQIFGTIITDLFILIGPLLSTFNSTLPVTLIKPGAIGVGIGTVFSILLFPQSTSYTVLDSMEKLVRLAGATTDSTRRRLADQAVHIDELIGLKGKTVGLYKAMKPALAFLPIDLSRGRWNVGDVTVLHEKVRAAMVANLSLVDFHIGWIYAGNKAKDLRQYQEGNSRIGTGTGQGEKPATKSIGSHQLEEYLDLLDALKIPGQAEQFNRVRESLMSTTKGVLDACHTATDVSARCIHAANSNRWISTPKQSVFDELAKEMTACLENLRRTKVDCVANTNDAVIEHHAELFDEEGRLKQSANLRPNSLQGIILAMVIEERILSVVDAMEGMLDYLVRLVEARKEHRIWLPTGLQYALAWLFNGKLVVPISDNSTVTGAEDPESPINTDAPEDLASEAYRRLRASHGTAGRKIRRGFFSKAIMGTYNWLFNQAGMYGLRMVIVTIATCIPASLPSTAGFFYREKGIWGVIMAQTCVLVYMADFTFSLVGRALGTVLGGAMGMVAWYIGAGGLGPGNPYGLSAIGALMIVILMWWRLFLPAAYLQAAIMTASTFVLVVGFSFDAGHIQQYGLPGVGYEAFWKRVVVVMLGFIASAVVQVFPKPPSATVHVSKTLSNTVGVLADHYALLLSHWARGSSVSPVSAVAEDISLNVADTLMGLSPSLGLLSIEVSSSPFDKETLADVIQHVHLINQSLSKLLDMSTTLPQDLQQRLGISAGLTNDRAIGQVMGIFGILEYSLRTGSPIPERLPAPLVRNLYDAWESQHRNAILTTSLVRDENYRRYCVAMSSYLQFLTFLDDLVITIKRAVGESHVVHSWEETA</sequence>
<dbReference type="STRING" id="1531966.A0A0A1T7L5"/>
<evidence type="ECO:0000259" key="4">
    <source>
        <dbReference type="Pfam" id="PF10337"/>
    </source>
</evidence>
<reference evidence="5 6" key="1">
    <citation type="journal article" date="2015" name="Genome Announc.">
        <title>Draft Genome Sequence and Gene Annotation of the Entomopathogenic Fungus Verticillium hemipterigenum.</title>
        <authorList>
            <person name="Horn F."/>
            <person name="Habel A."/>
            <person name="Scharf D.H."/>
            <person name="Dworschak J."/>
            <person name="Brakhage A.A."/>
            <person name="Guthke R."/>
            <person name="Hertweck C."/>
            <person name="Linde J."/>
        </authorList>
    </citation>
    <scope>NUCLEOTIDE SEQUENCE [LARGE SCALE GENOMIC DNA]</scope>
</reference>
<feature type="compositionally biased region" description="Polar residues" evidence="1">
    <location>
        <begin position="7"/>
        <end position="35"/>
    </location>
</feature>
<dbReference type="Pfam" id="PF10337">
    <property type="entry name" value="ArAE_2_N"/>
    <property type="match status" value="1"/>
</dbReference>
<dbReference type="AlphaFoldDB" id="A0A0A1T7L5"/>
<gene>
    <name evidence="5" type="ORF">VHEMI02348</name>
</gene>
<feature type="transmembrane region" description="Helical" evidence="2">
    <location>
        <begin position="689"/>
        <end position="709"/>
    </location>
</feature>